<dbReference type="PANTHER" id="PTHR34408">
    <property type="entry name" value="FAMILY PROTEIN, PUTATIVE-RELATED"/>
    <property type="match status" value="1"/>
</dbReference>
<comment type="caution">
    <text evidence="2">The sequence shown here is derived from an EMBL/GenBank/DDBJ whole genome shotgun (WGS) entry which is preliminary data.</text>
</comment>
<feature type="chain" id="PRO_5016270915" evidence="1">
    <location>
        <begin position="23"/>
        <end position="333"/>
    </location>
</feature>
<dbReference type="InterPro" id="IPR052354">
    <property type="entry name" value="Cell_Wall_Dynamics_Protein"/>
</dbReference>
<organism evidence="2 3">
    <name type="scientific">Sinimarinibacterium flocculans</name>
    <dbReference type="NCBI Taxonomy" id="985250"/>
    <lineage>
        <taxon>Bacteria</taxon>
        <taxon>Pseudomonadati</taxon>
        <taxon>Pseudomonadota</taxon>
        <taxon>Gammaproteobacteria</taxon>
        <taxon>Nevskiales</taxon>
        <taxon>Nevskiaceae</taxon>
        <taxon>Sinimarinibacterium</taxon>
    </lineage>
</organism>
<evidence type="ECO:0000313" key="2">
    <source>
        <dbReference type="EMBL" id="PXV66593.1"/>
    </source>
</evidence>
<name>A0A318E837_9GAMM</name>
<protein>
    <submittedName>
        <fullName evidence="2">SH3 domain-containing protein</fullName>
    </submittedName>
</protein>
<dbReference type="AlphaFoldDB" id="A0A318E837"/>
<dbReference type="Proteomes" id="UP000248330">
    <property type="component" value="Unassembled WGS sequence"/>
</dbReference>
<dbReference type="PANTHER" id="PTHR34408:SF1">
    <property type="entry name" value="GLYCOSYL HYDROLASE FAMILY 19 DOMAIN-CONTAINING PROTEIN HI_1415"/>
    <property type="match status" value="1"/>
</dbReference>
<proteinExistence type="predicted"/>
<accession>A0A318E837</accession>
<evidence type="ECO:0000256" key="1">
    <source>
        <dbReference type="SAM" id="SignalP"/>
    </source>
</evidence>
<dbReference type="EMBL" id="QICN01000007">
    <property type="protein sequence ID" value="PXV66593.1"/>
    <property type="molecule type" value="Genomic_DNA"/>
</dbReference>
<keyword evidence="1" id="KW-0732">Signal</keyword>
<reference evidence="2 3" key="1">
    <citation type="submission" date="2018-04" db="EMBL/GenBank/DDBJ databases">
        <title>Genomic Encyclopedia of Type Strains, Phase IV (KMG-IV): sequencing the most valuable type-strain genomes for metagenomic binning, comparative biology and taxonomic classification.</title>
        <authorList>
            <person name="Goeker M."/>
        </authorList>
    </citation>
    <scope>NUCLEOTIDE SEQUENCE [LARGE SCALE GENOMIC DNA]</scope>
    <source>
        <strain evidence="2 3">DSM 104150</strain>
    </source>
</reference>
<evidence type="ECO:0000313" key="3">
    <source>
        <dbReference type="Proteomes" id="UP000248330"/>
    </source>
</evidence>
<dbReference type="Gene3D" id="2.30.30.40">
    <property type="entry name" value="SH3 Domains"/>
    <property type="match status" value="1"/>
</dbReference>
<gene>
    <name evidence="2" type="ORF">C8D93_107158</name>
</gene>
<feature type="signal peptide" evidence="1">
    <location>
        <begin position="1"/>
        <end position="22"/>
    </location>
</feature>
<sequence>MVMVVGSGGTMLKHLASGALLAAAVAGSSASAEVSAFADGLGAFLDDVRHGELRTPQRYTTQLPLITSRDKRRAVAPELDVVAGRLDARTCLYQLRLGLEWSGKALDEDDAAVGGRTLIQQAPCATLVNEVVAVAIYEISTLERRLHQGGRFAMNRERDKIIAAARRMPDSDVPVQAVLTAVTIDGRVNLRMAPSLKAPVMAKLAPASVIQVAPTASGDWFALHGQPGFVHASALQSVEHADEAGTPAPVTVAAASFIQATVGSAHLAVRERPSINGRVVARLKPGTAVQLVETAEQGWFELAQGDGFVHESGLVQALKAAYRGGSGGGVRLP</sequence>
<keyword evidence="3" id="KW-1185">Reference proteome</keyword>